<gene>
    <name evidence="8" type="ORF">DCAR_0104082</name>
</gene>
<organism evidence="8 9">
    <name type="scientific">Daucus carota subsp. sativus</name>
    <name type="common">Carrot</name>
    <dbReference type="NCBI Taxonomy" id="79200"/>
    <lineage>
        <taxon>Eukaryota</taxon>
        <taxon>Viridiplantae</taxon>
        <taxon>Streptophyta</taxon>
        <taxon>Embryophyta</taxon>
        <taxon>Tracheophyta</taxon>
        <taxon>Spermatophyta</taxon>
        <taxon>Magnoliopsida</taxon>
        <taxon>eudicotyledons</taxon>
        <taxon>Gunneridae</taxon>
        <taxon>Pentapetalae</taxon>
        <taxon>asterids</taxon>
        <taxon>campanulids</taxon>
        <taxon>Apiales</taxon>
        <taxon>Apiaceae</taxon>
        <taxon>Apioideae</taxon>
        <taxon>Scandiceae</taxon>
        <taxon>Daucinae</taxon>
        <taxon>Daucus</taxon>
        <taxon>Daucus sect. Daucus</taxon>
    </lineage>
</organism>
<dbReference type="Proteomes" id="UP000077755">
    <property type="component" value="Chromosome 1"/>
</dbReference>
<dbReference type="InterPro" id="IPR019734">
    <property type="entry name" value="TPR_rpt"/>
</dbReference>
<evidence type="ECO:0000256" key="6">
    <source>
        <dbReference type="ARBA" id="ARBA00025750"/>
    </source>
</evidence>
<feature type="region of interest" description="Disordered" evidence="7">
    <location>
        <begin position="419"/>
        <end position="488"/>
    </location>
</feature>
<evidence type="ECO:0000313" key="8">
    <source>
        <dbReference type="EMBL" id="WOG84897.1"/>
    </source>
</evidence>
<evidence type="ECO:0000313" key="9">
    <source>
        <dbReference type="Proteomes" id="UP000077755"/>
    </source>
</evidence>
<evidence type="ECO:0000256" key="2">
    <source>
        <dbReference type="ARBA" id="ARBA00022737"/>
    </source>
</evidence>
<accession>A0A166IJA5</accession>
<evidence type="ECO:0000256" key="1">
    <source>
        <dbReference type="ARBA" id="ARBA00004123"/>
    </source>
</evidence>
<dbReference type="Gene3D" id="1.25.40.10">
    <property type="entry name" value="Tetratricopeptide repeat domain"/>
    <property type="match status" value="1"/>
</dbReference>
<dbReference type="SUPFAM" id="SSF48452">
    <property type="entry name" value="TPR-like"/>
    <property type="match status" value="1"/>
</dbReference>
<protein>
    <submittedName>
        <fullName evidence="8">Uncharacterized protein</fullName>
    </submittedName>
</protein>
<dbReference type="EMBL" id="CP093343">
    <property type="protein sequence ID" value="WOG84897.1"/>
    <property type="molecule type" value="Genomic_DNA"/>
</dbReference>
<reference evidence="8" key="2">
    <citation type="submission" date="2022-03" db="EMBL/GenBank/DDBJ databases">
        <title>Draft title - Genomic analysis of global carrot germplasm unveils the trajectory of domestication and the origin of high carotenoid orange carrot.</title>
        <authorList>
            <person name="Iorizzo M."/>
            <person name="Ellison S."/>
            <person name="Senalik D."/>
            <person name="Macko-Podgorni A."/>
            <person name="Grzebelus D."/>
            <person name="Bostan H."/>
            <person name="Rolling W."/>
            <person name="Curaba J."/>
            <person name="Simon P."/>
        </authorList>
    </citation>
    <scope>NUCLEOTIDE SEQUENCE</scope>
    <source>
        <tissue evidence="8">Leaf</tissue>
    </source>
</reference>
<keyword evidence="5" id="KW-0539">Nucleus</keyword>
<name>A0A166IJA5_DAUCS</name>
<dbReference type="InterPro" id="IPR011990">
    <property type="entry name" value="TPR-like_helical_dom_sf"/>
</dbReference>
<dbReference type="OrthoDB" id="1620277at2759"/>
<evidence type="ECO:0000256" key="5">
    <source>
        <dbReference type="ARBA" id="ARBA00023242"/>
    </source>
</evidence>
<keyword evidence="9" id="KW-1185">Reference proteome</keyword>
<proteinExistence type="inferred from homology"/>
<dbReference type="PANTHER" id="PTHR36326:SF4">
    <property type="entry name" value="PROTEIN POLLENLESS 3-LIKE 1"/>
    <property type="match status" value="1"/>
</dbReference>
<evidence type="ECO:0000256" key="4">
    <source>
        <dbReference type="ARBA" id="ARBA00023054"/>
    </source>
</evidence>
<keyword evidence="3" id="KW-0802">TPR repeat</keyword>
<dbReference type="Pfam" id="PF13176">
    <property type="entry name" value="TPR_7"/>
    <property type="match status" value="1"/>
</dbReference>
<keyword evidence="4" id="KW-0175">Coiled coil</keyword>
<dbReference type="PANTHER" id="PTHR36326">
    <property type="entry name" value="PROTEIN POLLENLESS 3-LIKE 2"/>
    <property type="match status" value="1"/>
</dbReference>
<keyword evidence="2" id="KW-0677">Repeat</keyword>
<comment type="subcellular location">
    <subcellularLocation>
        <location evidence="1">Nucleus</location>
    </subcellularLocation>
</comment>
<sequence length="518" mass="58095">MSVVHNNIPARAFLTPPATCNSRRFLPNLPATERKSTAIPAKSPEIITNLPSADSPYGRAKHVQLVDKNPNKAVSMFWTAINAGDRVDSALKDMAVVMKQLDRSDEAIEAIKSFRHLCPSESQESLDNILLELYKRCGRTDELIEILQEKLKQIEKGSAFGGKRVKAGRSQGKKKDITIEQEYARVLGNLAWAYLQQGRYKSAEEMYRNSLSFELDRNKQCNLAVCLMHMNRMTESRLLLQTVRDSSGNREMDESFAKAYERAMETLTKLESRQGEKLIASAEERHVNVPAPFSPFKYRGPEGCFAQNGGPKGRFGELSDANRVDSPGHNNWFQPSSQYPYCDKWKKATFGKWGSKGTTKESFMFNKEDVASPVPNEANSEVLLTQPRRCTWSFGNEEKKKAVVHDVHRKLIFGQVNAENCPSKSSSASNCINGMKAPPDGDDGFKKPNSDTTGSDKSTEPTEETATDSEVHHDIQSQSKSPRGTDYQDFVTWTGKKSWADIAEEEEQDLLNGRSIFQ</sequence>
<dbReference type="InterPro" id="IPR044961">
    <property type="entry name" value="MS5/SDI1"/>
</dbReference>
<dbReference type="AlphaFoldDB" id="A0A166IJA5"/>
<dbReference type="Gramene" id="KZN11190">
    <property type="protein sequence ID" value="KZN11190"/>
    <property type="gene ID" value="DCAR_003846"/>
</dbReference>
<comment type="similarity">
    <text evidence="6">Belongs to the MS5 protein family.</text>
</comment>
<evidence type="ECO:0000256" key="7">
    <source>
        <dbReference type="SAM" id="MobiDB-lite"/>
    </source>
</evidence>
<reference evidence="8" key="1">
    <citation type="journal article" date="2016" name="Nat. Genet.">
        <title>A high-quality carrot genome assembly provides new insights into carotenoid accumulation and asterid genome evolution.</title>
        <authorList>
            <person name="Iorizzo M."/>
            <person name="Ellison S."/>
            <person name="Senalik D."/>
            <person name="Zeng P."/>
            <person name="Satapoomin P."/>
            <person name="Huang J."/>
            <person name="Bowman M."/>
            <person name="Iovene M."/>
            <person name="Sanseverino W."/>
            <person name="Cavagnaro P."/>
            <person name="Yildiz M."/>
            <person name="Macko-Podgorni A."/>
            <person name="Moranska E."/>
            <person name="Grzebelus E."/>
            <person name="Grzebelus D."/>
            <person name="Ashrafi H."/>
            <person name="Zheng Z."/>
            <person name="Cheng S."/>
            <person name="Spooner D."/>
            <person name="Van Deynze A."/>
            <person name="Simon P."/>
        </authorList>
    </citation>
    <scope>NUCLEOTIDE SEQUENCE</scope>
    <source>
        <tissue evidence="8">Leaf</tissue>
    </source>
</reference>
<dbReference type="GO" id="GO:0005634">
    <property type="term" value="C:nucleus"/>
    <property type="evidence" value="ECO:0007669"/>
    <property type="project" value="UniProtKB-SubCell"/>
</dbReference>
<dbReference type="KEGG" id="dcr:108194220"/>
<dbReference type="PROSITE" id="PS50005">
    <property type="entry name" value="TPR"/>
    <property type="match status" value="1"/>
</dbReference>
<feature type="compositionally biased region" description="Polar residues" evidence="7">
    <location>
        <begin position="419"/>
        <end position="432"/>
    </location>
</feature>
<evidence type="ECO:0000256" key="3">
    <source>
        <dbReference type="ARBA" id="ARBA00022803"/>
    </source>
</evidence>